<evidence type="ECO:0000313" key="3">
    <source>
        <dbReference type="EMBL" id="TDE91701.1"/>
    </source>
</evidence>
<feature type="region of interest" description="Disordered" evidence="1">
    <location>
        <begin position="92"/>
        <end position="168"/>
    </location>
</feature>
<name>A0ABY2E194_9MICO</name>
<keyword evidence="2" id="KW-1133">Transmembrane helix</keyword>
<organism evidence="3 4">
    <name type="scientific">Occultella glacieicola</name>
    <dbReference type="NCBI Taxonomy" id="2518684"/>
    <lineage>
        <taxon>Bacteria</taxon>
        <taxon>Bacillati</taxon>
        <taxon>Actinomycetota</taxon>
        <taxon>Actinomycetes</taxon>
        <taxon>Micrococcales</taxon>
        <taxon>Ruaniaceae</taxon>
        <taxon>Occultella</taxon>
    </lineage>
</organism>
<evidence type="ECO:0000313" key="4">
    <source>
        <dbReference type="Proteomes" id="UP000504882"/>
    </source>
</evidence>
<keyword evidence="2" id="KW-0812">Transmembrane</keyword>
<dbReference type="Proteomes" id="UP000504882">
    <property type="component" value="Unassembled WGS sequence"/>
</dbReference>
<keyword evidence="4" id="KW-1185">Reference proteome</keyword>
<proteinExistence type="predicted"/>
<comment type="caution">
    <text evidence="3">The sequence shown here is derived from an EMBL/GenBank/DDBJ whole genome shotgun (WGS) entry which is preliminary data.</text>
</comment>
<feature type="transmembrane region" description="Helical" evidence="2">
    <location>
        <begin position="49"/>
        <end position="67"/>
    </location>
</feature>
<keyword evidence="2" id="KW-0472">Membrane</keyword>
<feature type="compositionally biased region" description="Basic and acidic residues" evidence="1">
    <location>
        <begin position="157"/>
        <end position="168"/>
    </location>
</feature>
<evidence type="ECO:0000256" key="2">
    <source>
        <dbReference type="SAM" id="Phobius"/>
    </source>
</evidence>
<evidence type="ECO:0000256" key="1">
    <source>
        <dbReference type="SAM" id="MobiDB-lite"/>
    </source>
</evidence>
<reference evidence="3 4" key="1">
    <citation type="submission" date="2019-03" db="EMBL/GenBank/DDBJ databases">
        <title>Genomic features of bacteria from cold environments.</title>
        <authorList>
            <person name="Shen L."/>
        </authorList>
    </citation>
    <scope>NUCLEOTIDE SEQUENCE [LARGE SCALE GENOMIC DNA]</scope>
    <source>
        <strain evidence="4">T3246-1</strain>
    </source>
</reference>
<feature type="compositionally biased region" description="Low complexity" evidence="1">
    <location>
        <begin position="121"/>
        <end position="132"/>
    </location>
</feature>
<gene>
    <name evidence="3" type="ORF">EXU48_16380</name>
</gene>
<feature type="compositionally biased region" description="Basic and acidic residues" evidence="1">
    <location>
        <begin position="105"/>
        <end position="117"/>
    </location>
</feature>
<feature type="transmembrane region" description="Helical" evidence="2">
    <location>
        <begin position="21"/>
        <end position="43"/>
    </location>
</feature>
<sequence>MRPMMARTSRNLIVRAYAESMALLIYSVLRILLVVAAGAVLYLLGLRSWLLVLAAVLVGAGLSYVLLEGPRRKAADAVAARRAGGDRFSRALADEAAEEDAEADSMARLRREARSEPVRSGGAEEQGGQQDQAEGELEESGVPQDSDEVATGGPAEDPAREDHDHRRQ</sequence>
<accession>A0ABY2E194</accession>
<dbReference type="InterPro" id="IPR025323">
    <property type="entry name" value="DUF4229"/>
</dbReference>
<dbReference type="EMBL" id="SMNA01000007">
    <property type="protein sequence ID" value="TDE91701.1"/>
    <property type="molecule type" value="Genomic_DNA"/>
</dbReference>
<protein>
    <submittedName>
        <fullName evidence="3">DUF4229 domain-containing protein</fullName>
    </submittedName>
</protein>
<dbReference type="Pfam" id="PF14012">
    <property type="entry name" value="DUF4229"/>
    <property type="match status" value="1"/>
</dbReference>